<keyword evidence="2" id="KW-0479">Metal-binding</keyword>
<dbReference type="InterPro" id="IPR011057">
    <property type="entry name" value="Mss4-like_sf"/>
</dbReference>
<dbReference type="Gene3D" id="3.90.1590.10">
    <property type="entry name" value="glutathione-dependent formaldehyde- activating enzyme (gfa)"/>
    <property type="match status" value="1"/>
</dbReference>
<dbReference type="PANTHER" id="PTHR33337">
    <property type="entry name" value="GFA DOMAIN-CONTAINING PROTEIN"/>
    <property type="match status" value="1"/>
</dbReference>
<dbReference type="EMBL" id="RJVO01000009">
    <property type="protein sequence ID" value="ROH86481.1"/>
    <property type="molecule type" value="Genomic_DNA"/>
</dbReference>
<evidence type="ECO:0000259" key="5">
    <source>
        <dbReference type="PROSITE" id="PS51891"/>
    </source>
</evidence>
<evidence type="ECO:0000256" key="3">
    <source>
        <dbReference type="ARBA" id="ARBA00022833"/>
    </source>
</evidence>
<dbReference type="Pfam" id="PF04828">
    <property type="entry name" value="GFA"/>
    <property type="match status" value="1"/>
</dbReference>
<keyword evidence="7" id="KW-1185">Reference proteome</keyword>
<protein>
    <submittedName>
        <fullName evidence="6">GFA family protein</fullName>
    </submittedName>
</protein>
<evidence type="ECO:0000313" key="6">
    <source>
        <dbReference type="EMBL" id="ROH86481.1"/>
    </source>
</evidence>
<gene>
    <name evidence="6" type="ORF">ED208_15715</name>
</gene>
<evidence type="ECO:0000256" key="1">
    <source>
        <dbReference type="ARBA" id="ARBA00005495"/>
    </source>
</evidence>
<comment type="similarity">
    <text evidence="1">Belongs to the Gfa family.</text>
</comment>
<evidence type="ECO:0000256" key="2">
    <source>
        <dbReference type="ARBA" id="ARBA00022723"/>
    </source>
</evidence>
<accession>A0A3N0V1S2</accession>
<organism evidence="6 7">
    <name type="scientific">Stagnimonas aquatica</name>
    <dbReference type="NCBI Taxonomy" id="2689987"/>
    <lineage>
        <taxon>Bacteria</taxon>
        <taxon>Pseudomonadati</taxon>
        <taxon>Pseudomonadota</taxon>
        <taxon>Gammaproteobacteria</taxon>
        <taxon>Nevskiales</taxon>
        <taxon>Nevskiaceae</taxon>
        <taxon>Stagnimonas</taxon>
    </lineage>
</organism>
<dbReference type="InParanoid" id="A0A3N0V1S2"/>
<keyword evidence="3" id="KW-0862">Zinc</keyword>
<comment type="caution">
    <text evidence="6">The sequence shown here is derived from an EMBL/GenBank/DDBJ whole genome shotgun (WGS) entry which is preliminary data.</text>
</comment>
<dbReference type="PANTHER" id="PTHR33337:SF40">
    <property type="entry name" value="CENP-V_GFA DOMAIN-CONTAINING PROTEIN-RELATED"/>
    <property type="match status" value="1"/>
</dbReference>
<dbReference type="GO" id="GO:0016846">
    <property type="term" value="F:carbon-sulfur lyase activity"/>
    <property type="evidence" value="ECO:0007669"/>
    <property type="project" value="InterPro"/>
</dbReference>
<name>A0A3N0V1S2_9GAMM</name>
<dbReference type="InterPro" id="IPR006913">
    <property type="entry name" value="CENP-V/GFA"/>
</dbReference>
<evidence type="ECO:0000313" key="7">
    <source>
        <dbReference type="Proteomes" id="UP000282106"/>
    </source>
</evidence>
<dbReference type="AlphaFoldDB" id="A0A3N0V1S2"/>
<dbReference type="Proteomes" id="UP000282106">
    <property type="component" value="Unassembled WGS sequence"/>
</dbReference>
<proteinExistence type="inferred from homology"/>
<reference evidence="6 7" key="1">
    <citation type="submission" date="2018-10" db="EMBL/GenBank/DDBJ databases">
        <authorList>
            <person name="Chen W.-M."/>
        </authorList>
    </citation>
    <scope>NUCLEOTIDE SEQUENCE [LARGE SCALE GENOMIC DNA]</scope>
    <source>
        <strain evidence="6 7">THS-13</strain>
    </source>
</reference>
<dbReference type="SUPFAM" id="SSF51316">
    <property type="entry name" value="Mss4-like"/>
    <property type="match status" value="1"/>
</dbReference>
<dbReference type="GO" id="GO:0046872">
    <property type="term" value="F:metal ion binding"/>
    <property type="evidence" value="ECO:0007669"/>
    <property type="project" value="UniProtKB-KW"/>
</dbReference>
<keyword evidence="4" id="KW-0456">Lyase</keyword>
<sequence length="136" mass="14886">MSDHRGSCLCGGVRYVLRAPLTEIGLCHCQQCRKANGSAFAANAPVPEAAFQLLAGAELLKAYESSPGKQRVFCGHCGSPIYSRNAKKPGLLRLRIGLLDTPAGHTPDFHFMTAHKADWHQLDDALPQYPEYPPER</sequence>
<dbReference type="PROSITE" id="PS51891">
    <property type="entry name" value="CENP_V_GFA"/>
    <property type="match status" value="1"/>
</dbReference>
<feature type="domain" description="CENP-V/GFA" evidence="5">
    <location>
        <begin position="4"/>
        <end position="120"/>
    </location>
</feature>
<evidence type="ECO:0000256" key="4">
    <source>
        <dbReference type="ARBA" id="ARBA00023239"/>
    </source>
</evidence>
<dbReference type="RefSeq" id="WP_123212876.1">
    <property type="nucleotide sequence ID" value="NZ_RJVO01000009.1"/>
</dbReference>